<accession>A0A060QK31</accession>
<evidence type="ECO:0000256" key="7">
    <source>
        <dbReference type="RuleBase" id="RU003788"/>
    </source>
</evidence>
<dbReference type="InterPro" id="IPR023347">
    <property type="entry name" value="Lysozyme_dom_sf"/>
</dbReference>
<proteinExistence type="inferred from homology"/>
<evidence type="ECO:0000256" key="1">
    <source>
        <dbReference type="ARBA" id="ARBA00000632"/>
    </source>
</evidence>
<comment type="similarity">
    <text evidence="7">Belongs to the glycosyl hydrolase 24 family.</text>
</comment>
<dbReference type="RefSeq" id="WP_023977151.1">
    <property type="nucleotide sequence ID" value="NZ_CBLX010000009.1"/>
</dbReference>
<keyword evidence="3 7" id="KW-0081">Bacteriolytic enzyme</keyword>
<keyword evidence="5" id="KW-1035">Host cytoplasm</keyword>
<dbReference type="Pfam" id="PF00959">
    <property type="entry name" value="Phage_lysozyme"/>
    <property type="match status" value="1"/>
</dbReference>
<gene>
    <name evidence="8" type="ORF">ASAP_1611</name>
</gene>
<dbReference type="PANTHER" id="PTHR38107:SF3">
    <property type="entry name" value="LYSOZYME RRRD-RELATED"/>
    <property type="match status" value="1"/>
</dbReference>
<dbReference type="PANTHER" id="PTHR38107">
    <property type="match status" value="1"/>
</dbReference>
<evidence type="ECO:0000313" key="9">
    <source>
        <dbReference type="Proteomes" id="UP000027583"/>
    </source>
</evidence>
<reference evidence="8 9" key="1">
    <citation type="journal article" date="2014" name="Genome Biol. Evol.">
        <title>Acetic acid bacteria genomes reveal functional traits for adaptation to life in insect guts.</title>
        <authorList>
            <person name="Chouaia B."/>
            <person name="Gaiarsa S."/>
            <person name="Crotti E."/>
            <person name="Comandatore F."/>
            <person name="Degli Esposti M."/>
            <person name="Ricci I."/>
            <person name="Alma A."/>
            <person name="Favia G."/>
            <person name="Bandi C."/>
            <person name="Daffonchio D."/>
        </authorList>
    </citation>
    <scope>NUCLEOTIDE SEQUENCE [LARGE SCALE GENOMIC DNA]</scope>
    <source>
        <strain evidence="8 9">SF2.1</strain>
    </source>
</reference>
<dbReference type="GO" id="GO:0003796">
    <property type="term" value="F:lysozyme activity"/>
    <property type="evidence" value="ECO:0007669"/>
    <property type="project" value="UniProtKB-EC"/>
</dbReference>
<dbReference type="InterPro" id="IPR023346">
    <property type="entry name" value="Lysozyme-like_dom_sf"/>
</dbReference>
<keyword evidence="6 7" id="KW-0326">Glycosidase</keyword>
<reference evidence="8 9" key="2">
    <citation type="journal article" date="2014" name="PLoS ONE">
        <title>Evolution of mitochondria reconstructed from the energy metabolism of living bacteria.</title>
        <authorList>
            <person name="Degli Esposti M."/>
            <person name="Chouaia B."/>
            <person name="Comandatore F."/>
            <person name="Crotti E."/>
            <person name="Sassera D."/>
            <person name="Lievens P.M."/>
            <person name="Daffonchio D."/>
            <person name="Bandi C."/>
        </authorList>
    </citation>
    <scope>NUCLEOTIDE SEQUENCE [LARGE SCALE GENOMIC DNA]</scope>
    <source>
        <strain evidence="8 9">SF2.1</strain>
    </source>
</reference>
<evidence type="ECO:0000256" key="3">
    <source>
        <dbReference type="ARBA" id="ARBA00022638"/>
    </source>
</evidence>
<keyword evidence="2 7" id="KW-0929">Antimicrobial</keyword>
<evidence type="ECO:0000256" key="4">
    <source>
        <dbReference type="ARBA" id="ARBA00022801"/>
    </source>
</evidence>
<dbReference type="EMBL" id="CBLX010000009">
    <property type="protein sequence ID" value="CDG39656.1"/>
    <property type="molecule type" value="Genomic_DNA"/>
</dbReference>
<keyword evidence="4 7" id="KW-0378">Hydrolase</keyword>
<dbReference type="GO" id="GO:0016998">
    <property type="term" value="P:cell wall macromolecule catabolic process"/>
    <property type="evidence" value="ECO:0007669"/>
    <property type="project" value="InterPro"/>
</dbReference>
<dbReference type="SUPFAM" id="SSF53955">
    <property type="entry name" value="Lysozyme-like"/>
    <property type="match status" value="1"/>
</dbReference>
<protein>
    <recommendedName>
        <fullName evidence="7">Lysozyme</fullName>
        <ecNumber evidence="7">3.2.1.17</ecNumber>
    </recommendedName>
</protein>
<dbReference type="GO" id="GO:0031640">
    <property type="term" value="P:killing of cells of another organism"/>
    <property type="evidence" value="ECO:0007669"/>
    <property type="project" value="UniProtKB-KW"/>
</dbReference>
<dbReference type="GO" id="GO:0042742">
    <property type="term" value="P:defense response to bacterium"/>
    <property type="evidence" value="ECO:0007669"/>
    <property type="project" value="UniProtKB-KW"/>
</dbReference>
<comment type="caution">
    <text evidence="8">The sequence shown here is derived from an EMBL/GenBank/DDBJ whole genome shotgun (WGS) entry which is preliminary data.</text>
</comment>
<comment type="catalytic activity">
    <reaction evidence="1 7">
        <text>Hydrolysis of (1-&gt;4)-beta-linkages between N-acetylmuramic acid and N-acetyl-D-glucosamine residues in a peptidoglycan and between N-acetyl-D-glucosamine residues in chitodextrins.</text>
        <dbReference type="EC" id="3.2.1.17"/>
    </reaction>
</comment>
<evidence type="ECO:0000313" key="8">
    <source>
        <dbReference type="EMBL" id="CDG39656.1"/>
    </source>
</evidence>
<sequence>MTGIDIALALISRDDFEGLSLKPYLCPANYWTIGYGNRFLADGTPVTATTKPITQAQALDLLRNTVMTLQEKLRSFVTVPLTDYQEGALLSWQFNVGTNAAKGSTLVRRLNQRLYNSAAQQFLVWDKATVNGQLVVLPGLQRRRKIESGVFLGRGIPTTGASA</sequence>
<evidence type="ECO:0000256" key="6">
    <source>
        <dbReference type="ARBA" id="ARBA00023295"/>
    </source>
</evidence>
<dbReference type="InterPro" id="IPR033907">
    <property type="entry name" value="Endolysin_autolysin"/>
</dbReference>
<dbReference type="EC" id="3.2.1.17" evidence="7"/>
<dbReference type="InterPro" id="IPR034690">
    <property type="entry name" value="Endolysin_T4_type"/>
</dbReference>
<dbReference type="HAMAP" id="MF_04110">
    <property type="entry name" value="ENDOLYSIN_T4"/>
    <property type="match status" value="1"/>
</dbReference>
<dbReference type="eggNOG" id="COG3772">
    <property type="taxonomic scope" value="Bacteria"/>
</dbReference>
<name>A0A060QK31_9PROT</name>
<evidence type="ECO:0000256" key="5">
    <source>
        <dbReference type="ARBA" id="ARBA00023200"/>
    </source>
</evidence>
<organism evidence="8 9">
    <name type="scientific">Asaia bogorensis</name>
    <dbReference type="NCBI Taxonomy" id="91915"/>
    <lineage>
        <taxon>Bacteria</taxon>
        <taxon>Pseudomonadati</taxon>
        <taxon>Pseudomonadota</taxon>
        <taxon>Alphaproteobacteria</taxon>
        <taxon>Acetobacterales</taxon>
        <taxon>Acetobacteraceae</taxon>
        <taxon>Asaia</taxon>
    </lineage>
</organism>
<dbReference type="InterPro" id="IPR051018">
    <property type="entry name" value="Bacteriophage_GH24"/>
</dbReference>
<dbReference type="AlphaFoldDB" id="A0A060QK31"/>
<dbReference type="CDD" id="cd00737">
    <property type="entry name" value="lyz_endolysin_autolysin"/>
    <property type="match status" value="1"/>
</dbReference>
<dbReference type="Gene3D" id="1.10.530.40">
    <property type="match status" value="1"/>
</dbReference>
<evidence type="ECO:0000256" key="2">
    <source>
        <dbReference type="ARBA" id="ARBA00022529"/>
    </source>
</evidence>
<dbReference type="Proteomes" id="UP000027583">
    <property type="component" value="Unassembled WGS sequence"/>
</dbReference>
<dbReference type="InterPro" id="IPR002196">
    <property type="entry name" value="Glyco_hydro_24"/>
</dbReference>
<dbReference type="GO" id="GO:0009253">
    <property type="term" value="P:peptidoglycan catabolic process"/>
    <property type="evidence" value="ECO:0007669"/>
    <property type="project" value="InterPro"/>
</dbReference>